<reference evidence="4" key="1">
    <citation type="journal article" date="2019" name="Int. J. Syst. Evol. Microbiol.">
        <title>The Global Catalogue of Microorganisms (GCM) 10K type strain sequencing project: providing services to taxonomists for standard genome sequencing and annotation.</title>
        <authorList>
            <consortium name="The Broad Institute Genomics Platform"/>
            <consortium name="The Broad Institute Genome Sequencing Center for Infectious Disease"/>
            <person name="Wu L."/>
            <person name="Ma J."/>
        </authorList>
    </citation>
    <scope>NUCLEOTIDE SEQUENCE [LARGE SCALE GENOMIC DNA]</scope>
    <source>
        <strain evidence="4">JCM 12607</strain>
    </source>
</reference>
<dbReference type="PANTHER" id="PTHR43245">
    <property type="entry name" value="BIFUNCTIONAL POLYMYXIN RESISTANCE PROTEIN ARNA"/>
    <property type="match status" value="1"/>
</dbReference>
<proteinExistence type="predicted"/>
<evidence type="ECO:0000313" key="3">
    <source>
        <dbReference type="EMBL" id="MFD0628612.1"/>
    </source>
</evidence>
<feature type="region of interest" description="Disordered" evidence="1">
    <location>
        <begin position="361"/>
        <end position="383"/>
    </location>
</feature>
<name>A0ABW2X4X2_9ACTN</name>
<dbReference type="Pfam" id="PF01370">
    <property type="entry name" value="Epimerase"/>
    <property type="match status" value="1"/>
</dbReference>
<feature type="compositionally biased region" description="Low complexity" evidence="1">
    <location>
        <begin position="365"/>
        <end position="377"/>
    </location>
</feature>
<dbReference type="EMBL" id="JBHTGL010000008">
    <property type="protein sequence ID" value="MFD0628612.1"/>
    <property type="molecule type" value="Genomic_DNA"/>
</dbReference>
<dbReference type="SUPFAM" id="SSF51735">
    <property type="entry name" value="NAD(P)-binding Rossmann-fold domains"/>
    <property type="match status" value="1"/>
</dbReference>
<dbReference type="InterPro" id="IPR001509">
    <property type="entry name" value="Epimerase_deHydtase"/>
</dbReference>
<gene>
    <name evidence="3" type="ORF">ACFQ2K_44325</name>
</gene>
<dbReference type="Gene3D" id="3.40.50.720">
    <property type="entry name" value="NAD(P)-binding Rossmann-like Domain"/>
    <property type="match status" value="1"/>
</dbReference>
<evidence type="ECO:0000313" key="4">
    <source>
        <dbReference type="Proteomes" id="UP001596915"/>
    </source>
</evidence>
<dbReference type="Proteomes" id="UP001596915">
    <property type="component" value="Unassembled WGS sequence"/>
</dbReference>
<keyword evidence="4" id="KW-1185">Reference proteome</keyword>
<dbReference type="InterPro" id="IPR036291">
    <property type="entry name" value="NAD(P)-bd_dom_sf"/>
</dbReference>
<organism evidence="3 4">
    <name type="scientific">Streptomyces sanglieri</name>
    <dbReference type="NCBI Taxonomy" id="193460"/>
    <lineage>
        <taxon>Bacteria</taxon>
        <taxon>Bacillati</taxon>
        <taxon>Actinomycetota</taxon>
        <taxon>Actinomycetes</taxon>
        <taxon>Kitasatosporales</taxon>
        <taxon>Streptomycetaceae</taxon>
        <taxon>Streptomyces</taxon>
    </lineage>
</organism>
<dbReference type="PANTHER" id="PTHR43245:SF13">
    <property type="entry name" value="UDP-D-APIOSE_UDP-D-XYLOSE SYNTHASE 2"/>
    <property type="match status" value="1"/>
</dbReference>
<dbReference type="InterPro" id="IPR050177">
    <property type="entry name" value="Lipid_A_modif_metabolic_enz"/>
</dbReference>
<protein>
    <submittedName>
        <fullName evidence="3">NAD-dependent epimerase/dehydratase family protein</fullName>
    </submittedName>
</protein>
<feature type="region of interest" description="Disordered" evidence="1">
    <location>
        <begin position="106"/>
        <end position="136"/>
    </location>
</feature>
<feature type="domain" description="NAD-dependent epimerase/dehydratase" evidence="2">
    <location>
        <begin position="8"/>
        <end position="230"/>
    </location>
</feature>
<comment type="caution">
    <text evidence="3">The sequence shown here is derived from an EMBL/GenBank/DDBJ whole genome shotgun (WGS) entry which is preliminary data.</text>
</comment>
<accession>A0ABW2X4X2</accession>
<sequence length="383" mass="40754">MSRGNAWVLGATGQIGRVAVRSLVEDGWEVTAASLGGGRDAGWDAAVRTTTLDRNAEGALAAALGDGCDVLVDMVAYDAGHARQLTGLVDRIGSAVVISSGATYEDDRGRSFDTQGEPDGAPHYPVPIPESQRTVPAGDTTYATRKIELERDLLAAGATLPVTLLRAGAIHGKHCRSPRELFFVKRLVDGRDRRVLAFGGESRFHPVHASNLAELIRLAALRPGSRVLNAGDPQAPTVAEIGEAVDAVLGRSTSTVLSAGPPGEDGVGGTPWSSPHPIVYDMTAAERELGYRPVTGYVQSLPETVEWIAARLAGQDWTEAFPAMLRSYGKKLFDYAAEDAWLAAYDRRGETAPVGFTLRGRRAARSAPRPGRRAAGALRRRGR</sequence>
<evidence type="ECO:0000256" key="1">
    <source>
        <dbReference type="SAM" id="MobiDB-lite"/>
    </source>
</evidence>
<evidence type="ECO:0000259" key="2">
    <source>
        <dbReference type="Pfam" id="PF01370"/>
    </source>
</evidence>